<evidence type="ECO:0000256" key="3">
    <source>
        <dbReference type="ARBA" id="ARBA00022475"/>
    </source>
</evidence>
<keyword evidence="9" id="KW-1185">Reference proteome</keyword>
<proteinExistence type="inferred from homology"/>
<dbReference type="PANTHER" id="PTHR33452">
    <property type="entry name" value="OXIDOREDUCTASE CATD-RELATED"/>
    <property type="match status" value="1"/>
</dbReference>
<keyword evidence="5 7" id="KW-1133">Transmembrane helix</keyword>
<dbReference type="PANTHER" id="PTHR33452:SF1">
    <property type="entry name" value="INNER MEMBRANE PROTEIN YPHA-RELATED"/>
    <property type="match status" value="1"/>
</dbReference>
<evidence type="ECO:0000256" key="2">
    <source>
        <dbReference type="ARBA" id="ARBA00006679"/>
    </source>
</evidence>
<reference evidence="8 9" key="1">
    <citation type="submission" date="2017-04" db="EMBL/GenBank/DDBJ databases">
        <authorList>
            <person name="Afonso C.L."/>
            <person name="Miller P.J."/>
            <person name="Scott M.A."/>
            <person name="Spackman E."/>
            <person name="Goraichik I."/>
            <person name="Dimitrov K.M."/>
            <person name="Suarez D.L."/>
            <person name="Swayne D.E."/>
        </authorList>
    </citation>
    <scope>NUCLEOTIDE SEQUENCE [LARGE SCALE GENOMIC DNA]</scope>
    <source>
        <strain evidence="8 9">B5P</strain>
    </source>
</reference>
<comment type="similarity">
    <text evidence="2">Belongs to the DoxX family.</text>
</comment>
<dbReference type="Proteomes" id="UP000193083">
    <property type="component" value="Unassembled WGS sequence"/>
</dbReference>
<dbReference type="Pfam" id="PF07681">
    <property type="entry name" value="DoxX"/>
    <property type="match status" value="1"/>
</dbReference>
<feature type="transmembrane region" description="Helical" evidence="7">
    <location>
        <begin position="126"/>
        <end position="145"/>
    </location>
</feature>
<keyword evidence="4 7" id="KW-0812">Transmembrane</keyword>
<keyword evidence="6 7" id="KW-0472">Membrane</keyword>
<comment type="subcellular location">
    <subcellularLocation>
        <location evidence="1">Cell membrane</location>
        <topology evidence="1">Multi-pass membrane protein</topology>
    </subcellularLocation>
</comment>
<dbReference type="AlphaFoldDB" id="A0A1X7MWD5"/>
<evidence type="ECO:0000256" key="6">
    <source>
        <dbReference type="ARBA" id="ARBA00023136"/>
    </source>
</evidence>
<feature type="transmembrane region" description="Helical" evidence="7">
    <location>
        <begin position="96"/>
        <end position="114"/>
    </location>
</feature>
<keyword evidence="3" id="KW-1003">Cell membrane</keyword>
<evidence type="ECO:0000313" key="8">
    <source>
        <dbReference type="EMBL" id="SMH29184.1"/>
    </source>
</evidence>
<evidence type="ECO:0000256" key="1">
    <source>
        <dbReference type="ARBA" id="ARBA00004651"/>
    </source>
</evidence>
<gene>
    <name evidence="8" type="ORF">SAMN02982922_0857</name>
</gene>
<dbReference type="InterPro" id="IPR051907">
    <property type="entry name" value="DoxX-like_oxidoreductase"/>
</dbReference>
<protein>
    <submittedName>
        <fullName evidence="8">Putative oxidoreductase</fullName>
    </submittedName>
</protein>
<dbReference type="OrthoDB" id="5398343at2"/>
<feature type="transmembrane region" description="Helical" evidence="7">
    <location>
        <begin position="70"/>
        <end position="89"/>
    </location>
</feature>
<dbReference type="RefSeq" id="WP_085463014.1">
    <property type="nucleotide sequence ID" value="NZ_FXBL01000004.1"/>
</dbReference>
<dbReference type="EMBL" id="FXBL01000004">
    <property type="protein sequence ID" value="SMH29184.1"/>
    <property type="molecule type" value="Genomic_DNA"/>
</dbReference>
<sequence length="153" mass="16372">MTEITDAASPQRNRLILPFLAPVYSSLHDLAFTLLRVVAGGTLIVHGAGKIVDPFGTVGMVESLGFYPGMFWSPLLAATEFFGGILIVLGLFTRAAAFAAMIVLLVTVWFHWVTLGQGYEGAEKSIIWAAIFAFLAVRGGGAHSVDARLAKTF</sequence>
<evidence type="ECO:0000256" key="5">
    <source>
        <dbReference type="ARBA" id="ARBA00022989"/>
    </source>
</evidence>
<organism evidence="8 9">
    <name type="scientific">Mesorhizobium australicum</name>
    <dbReference type="NCBI Taxonomy" id="536018"/>
    <lineage>
        <taxon>Bacteria</taxon>
        <taxon>Pseudomonadati</taxon>
        <taxon>Pseudomonadota</taxon>
        <taxon>Alphaproteobacteria</taxon>
        <taxon>Hyphomicrobiales</taxon>
        <taxon>Phyllobacteriaceae</taxon>
        <taxon>Mesorhizobium</taxon>
    </lineage>
</organism>
<dbReference type="InterPro" id="IPR032808">
    <property type="entry name" value="DoxX"/>
</dbReference>
<dbReference type="GO" id="GO:0005886">
    <property type="term" value="C:plasma membrane"/>
    <property type="evidence" value="ECO:0007669"/>
    <property type="project" value="UniProtKB-SubCell"/>
</dbReference>
<name>A0A1X7MWD5_9HYPH</name>
<evidence type="ECO:0000313" key="9">
    <source>
        <dbReference type="Proteomes" id="UP000193083"/>
    </source>
</evidence>
<evidence type="ECO:0000256" key="4">
    <source>
        <dbReference type="ARBA" id="ARBA00022692"/>
    </source>
</evidence>
<accession>A0A1X7MWD5</accession>
<evidence type="ECO:0000256" key="7">
    <source>
        <dbReference type="SAM" id="Phobius"/>
    </source>
</evidence>